<proteinExistence type="predicted"/>
<reference evidence="2 3" key="2">
    <citation type="submission" date="2023-11" db="EMBL/GenBank/DDBJ databases">
        <authorList>
            <person name="Lara A.C."/>
            <person name="Chronakova A."/>
        </authorList>
    </citation>
    <scope>NUCLEOTIDE SEQUENCE [LARGE SCALE GENOMIC DNA]</scope>
    <source>
        <strain evidence="2 3">BCCO 10_0856</strain>
    </source>
</reference>
<organism evidence="2 3">
    <name type="scientific">Lentzea miocenica</name>
    <dbReference type="NCBI Taxonomy" id="3095431"/>
    <lineage>
        <taxon>Bacteria</taxon>
        <taxon>Bacillati</taxon>
        <taxon>Actinomycetota</taxon>
        <taxon>Actinomycetes</taxon>
        <taxon>Pseudonocardiales</taxon>
        <taxon>Pseudonocardiaceae</taxon>
        <taxon>Lentzea</taxon>
    </lineage>
</organism>
<dbReference type="RefSeq" id="WP_319969998.1">
    <property type="nucleotide sequence ID" value="NZ_JAXAVW010000031.1"/>
</dbReference>
<name>A0ABU4T9Z1_9PSEU</name>
<dbReference type="PROSITE" id="PS50837">
    <property type="entry name" value="NACHT"/>
    <property type="match status" value="1"/>
</dbReference>
<accession>A0ABU4T9Z1</accession>
<reference evidence="2 3" key="1">
    <citation type="submission" date="2023-11" db="EMBL/GenBank/DDBJ databases">
        <title>Lentzea sokolovensis, sp. nov., Lentzea kristufkii, sp. nov., and Lentzea miocenensis, sp. nov., rare actinobacteria from Sokolov Coal Basin, Miocene lacustrine sediment, Czech Republic.</title>
        <authorList>
            <person name="Lara A."/>
            <person name="Kotroba L."/>
            <person name="Nouioui I."/>
            <person name="Neumann-Schaal M."/>
            <person name="Mast Y."/>
            <person name="Chronakova A."/>
        </authorList>
    </citation>
    <scope>NUCLEOTIDE SEQUENCE [LARGE SCALE GENOMIC DNA]</scope>
    <source>
        <strain evidence="2 3">BCCO 10_0856</strain>
    </source>
</reference>
<feature type="domain" description="NACHT" evidence="1">
    <location>
        <begin position="203"/>
        <end position="401"/>
    </location>
</feature>
<dbReference type="Proteomes" id="UP001285521">
    <property type="component" value="Unassembled WGS sequence"/>
</dbReference>
<protein>
    <submittedName>
        <fullName evidence="2">NACHT domain-containing protein</fullName>
    </submittedName>
</protein>
<dbReference type="EMBL" id="JAXAVW010000031">
    <property type="protein sequence ID" value="MDX8034986.1"/>
    <property type="molecule type" value="Genomic_DNA"/>
</dbReference>
<evidence type="ECO:0000313" key="2">
    <source>
        <dbReference type="EMBL" id="MDX8034986.1"/>
    </source>
</evidence>
<dbReference type="SUPFAM" id="SSF52540">
    <property type="entry name" value="P-loop containing nucleoside triphosphate hydrolases"/>
    <property type="match status" value="1"/>
</dbReference>
<keyword evidence="3" id="KW-1185">Reference proteome</keyword>
<evidence type="ECO:0000259" key="1">
    <source>
        <dbReference type="PROSITE" id="PS50837"/>
    </source>
</evidence>
<dbReference type="PANTHER" id="PTHR46844:SF1">
    <property type="entry name" value="SLR5058 PROTEIN"/>
    <property type="match status" value="1"/>
</dbReference>
<dbReference type="InterPro" id="IPR027417">
    <property type="entry name" value="P-loop_NTPase"/>
</dbReference>
<dbReference type="PANTHER" id="PTHR46844">
    <property type="entry name" value="SLR5058 PROTEIN"/>
    <property type="match status" value="1"/>
</dbReference>
<dbReference type="InterPro" id="IPR007111">
    <property type="entry name" value="NACHT_NTPase"/>
</dbReference>
<evidence type="ECO:0000313" key="3">
    <source>
        <dbReference type="Proteomes" id="UP001285521"/>
    </source>
</evidence>
<sequence>MPIESDVLRVIAEVNGKLTPGIDDSPSVVPHTESYGAERLLLQIGEDATKLRDYLRSPDFATLAAQMVLTDKADSSIDDQLHHGLRLAGIAPHVLARTKTVLLMALQDGWSRSALRFADTHYAVTPHDHKACAAANGRLLAELQSLTEINAFATEMRHQVRKLHGEMRLPHIGTTKTVPYNELYVQPHLDHTAAPIPFGAPGSRAVVLGDPGAGKSTLAEKLTYDVAVEDSGRVPFLVVLREFNDLLRVPGTDVPKLLETLCVAPYHCTPPPAALQYLLRNGRAVVVFDGLDELVQTELRSRVVKMVTGFAHAYPLVPVVVTARKIGYTDAALNEKLFPIAYVNEFDEEQVLQYVKNWFALDLSAKPAVREQLPKSFMKESEDIAELRSNPLLLALLCTLYSSDRYLPNELSKVYERCALMLFEQWDKGREIPLPLEFRGHLREAVEHLAWNMFTAPNSGEALEESQIVRLLSAYLEPKLEDPVEASVLAEAFLRFCTGRAWVLNDVGATSVERRFGFTHRTFLEYFAARRLVRNNRSGGARQLWAVMGPRVEAGVWDVVGQIALQLYHDGTADGVDELLMTAVENDGLRFAARALGYVQPSRRTIRAITRAAVNRSLSISIENRTGYDPGVVISADDVLVSCARRSSPANRPIIEKTIEEELAGNQADISDLVRQYLRHEFPGQDRTDLRGRWWAAPYLVDGNLIDVHELVASFGPNVLFHSHQFHHTHYYAAAVRLSSVEQPDQSPRNALAELIIRSAVPWTTWLNLKQAYGQPVPAVEGVGHDALTALLCLPYLEHCADYGFDGVATMLPVQADLVWARYCRRVDLSLLPQLPELVRPYLTAWMEGQINVTGSNPLRPRRCQEPR</sequence>
<gene>
    <name evidence="2" type="ORF">SK803_32620</name>
</gene>
<dbReference type="Pfam" id="PF05729">
    <property type="entry name" value="NACHT"/>
    <property type="match status" value="1"/>
</dbReference>
<comment type="caution">
    <text evidence="2">The sequence shown here is derived from an EMBL/GenBank/DDBJ whole genome shotgun (WGS) entry which is preliminary data.</text>
</comment>
<dbReference type="Gene3D" id="3.40.50.300">
    <property type="entry name" value="P-loop containing nucleotide triphosphate hydrolases"/>
    <property type="match status" value="1"/>
</dbReference>